<dbReference type="AlphaFoldDB" id="A0A7X3MNK6"/>
<accession>A0A7X3MNK6</accession>
<feature type="chain" id="PRO_5031066447" evidence="2">
    <location>
        <begin position="26"/>
        <end position="120"/>
    </location>
</feature>
<evidence type="ECO:0000256" key="2">
    <source>
        <dbReference type="SAM" id="SignalP"/>
    </source>
</evidence>
<evidence type="ECO:0000313" key="4">
    <source>
        <dbReference type="Proteomes" id="UP000436483"/>
    </source>
</evidence>
<comment type="caution">
    <text evidence="3">The sequence shown here is derived from an EMBL/GenBank/DDBJ whole genome shotgun (WGS) entry which is preliminary data.</text>
</comment>
<keyword evidence="4" id="KW-1185">Reference proteome</keyword>
<evidence type="ECO:0000256" key="1">
    <source>
        <dbReference type="SAM" id="MobiDB-lite"/>
    </source>
</evidence>
<organism evidence="3 4">
    <name type="scientific">Microvirga makkahensis</name>
    <dbReference type="NCBI Taxonomy" id="1128670"/>
    <lineage>
        <taxon>Bacteria</taxon>
        <taxon>Pseudomonadati</taxon>
        <taxon>Pseudomonadota</taxon>
        <taxon>Alphaproteobacteria</taxon>
        <taxon>Hyphomicrobiales</taxon>
        <taxon>Methylobacteriaceae</taxon>
        <taxon>Microvirga</taxon>
    </lineage>
</organism>
<gene>
    <name evidence="3" type="ORF">GR328_02195</name>
</gene>
<dbReference type="RefSeq" id="WP_160882868.1">
    <property type="nucleotide sequence ID" value="NZ_WURB01000001.1"/>
</dbReference>
<sequence>MKKRKIWAGLSTAVLVAAPVGPQAAAVPATPQATIEVQTPQHLPQLARAHRGHAAPATAGGEGEGGEGAGAEKLAPSLHLYRGIEMIRGHLMVGNELIEAGRCPAPLPAPGRGNLCEPSR</sequence>
<evidence type="ECO:0000313" key="3">
    <source>
        <dbReference type="EMBL" id="MXQ10282.1"/>
    </source>
</evidence>
<protein>
    <submittedName>
        <fullName evidence="3">Uncharacterized protein</fullName>
    </submittedName>
</protein>
<feature type="region of interest" description="Disordered" evidence="1">
    <location>
        <begin position="42"/>
        <end position="71"/>
    </location>
</feature>
<proteinExistence type="predicted"/>
<reference evidence="3 4" key="1">
    <citation type="submission" date="2019-12" db="EMBL/GenBank/DDBJ databases">
        <authorList>
            <person name="Yuan C.-G."/>
        </authorList>
    </citation>
    <scope>NUCLEOTIDE SEQUENCE [LARGE SCALE GENOMIC DNA]</scope>
    <source>
        <strain evidence="3 4">KCTC 23863</strain>
    </source>
</reference>
<name>A0A7X3MNK6_9HYPH</name>
<feature type="compositionally biased region" description="Gly residues" evidence="1">
    <location>
        <begin position="60"/>
        <end position="69"/>
    </location>
</feature>
<feature type="signal peptide" evidence="2">
    <location>
        <begin position="1"/>
        <end position="25"/>
    </location>
</feature>
<keyword evidence="2" id="KW-0732">Signal</keyword>
<reference evidence="3 4" key="2">
    <citation type="submission" date="2020-01" db="EMBL/GenBank/DDBJ databases">
        <title>Microvirga sp. nov., an arsenate reduction bacterium isolated from Tibet hotspring sediments.</title>
        <authorList>
            <person name="Xian W.-D."/>
            <person name="Li W.-J."/>
        </authorList>
    </citation>
    <scope>NUCLEOTIDE SEQUENCE [LARGE SCALE GENOMIC DNA]</scope>
    <source>
        <strain evidence="3 4">KCTC 23863</strain>
    </source>
</reference>
<dbReference type="EMBL" id="WURB01000001">
    <property type="protein sequence ID" value="MXQ10282.1"/>
    <property type="molecule type" value="Genomic_DNA"/>
</dbReference>
<dbReference type="Proteomes" id="UP000436483">
    <property type="component" value="Unassembled WGS sequence"/>
</dbReference>